<evidence type="ECO:0000313" key="3">
    <source>
        <dbReference type="Proteomes" id="UP000297245"/>
    </source>
</evidence>
<feature type="region of interest" description="Disordered" evidence="1">
    <location>
        <begin position="62"/>
        <end position="90"/>
    </location>
</feature>
<feature type="region of interest" description="Disordered" evidence="1">
    <location>
        <begin position="178"/>
        <end position="213"/>
    </location>
</feature>
<dbReference type="EMBL" id="ML179088">
    <property type="protein sequence ID" value="THV01540.1"/>
    <property type="molecule type" value="Genomic_DNA"/>
</dbReference>
<organism evidence="2 3">
    <name type="scientific">Dendrothele bispora (strain CBS 962.96)</name>
    <dbReference type="NCBI Taxonomy" id="1314807"/>
    <lineage>
        <taxon>Eukaryota</taxon>
        <taxon>Fungi</taxon>
        <taxon>Dikarya</taxon>
        <taxon>Basidiomycota</taxon>
        <taxon>Agaricomycotina</taxon>
        <taxon>Agaricomycetes</taxon>
        <taxon>Agaricomycetidae</taxon>
        <taxon>Agaricales</taxon>
        <taxon>Agaricales incertae sedis</taxon>
        <taxon>Dendrothele</taxon>
    </lineage>
</organism>
<proteinExistence type="predicted"/>
<name>A0A4S8MFW6_DENBC</name>
<dbReference type="GO" id="GO:0003735">
    <property type="term" value="F:structural constituent of ribosome"/>
    <property type="evidence" value="ECO:0007669"/>
    <property type="project" value="InterPro"/>
</dbReference>
<keyword evidence="3" id="KW-1185">Reference proteome</keyword>
<dbReference type="GO" id="GO:0006368">
    <property type="term" value="P:transcription elongation by RNA polymerase II"/>
    <property type="evidence" value="ECO:0007669"/>
    <property type="project" value="TreeGrafter"/>
</dbReference>
<dbReference type="GO" id="GO:0003729">
    <property type="term" value="F:mRNA binding"/>
    <property type="evidence" value="ECO:0007669"/>
    <property type="project" value="TreeGrafter"/>
</dbReference>
<dbReference type="InterPro" id="IPR039659">
    <property type="entry name" value="SPT5"/>
</dbReference>
<dbReference type="PANTHER" id="PTHR11125:SF7">
    <property type="entry name" value="TRANSCRIPTION ELONGATION FACTOR SPT5"/>
    <property type="match status" value="1"/>
</dbReference>
<dbReference type="InterPro" id="IPR005825">
    <property type="entry name" value="Ribosomal_uL24_CS"/>
</dbReference>
<dbReference type="GO" id="GO:0032044">
    <property type="term" value="C:DSIF complex"/>
    <property type="evidence" value="ECO:0007669"/>
    <property type="project" value="TreeGrafter"/>
</dbReference>
<feature type="region of interest" description="Disordered" evidence="1">
    <location>
        <begin position="473"/>
        <end position="506"/>
    </location>
</feature>
<reference evidence="2 3" key="1">
    <citation type="journal article" date="2019" name="Nat. Ecol. Evol.">
        <title>Megaphylogeny resolves global patterns of mushroom evolution.</title>
        <authorList>
            <person name="Varga T."/>
            <person name="Krizsan K."/>
            <person name="Foldi C."/>
            <person name="Dima B."/>
            <person name="Sanchez-Garcia M."/>
            <person name="Sanchez-Ramirez S."/>
            <person name="Szollosi G.J."/>
            <person name="Szarkandi J.G."/>
            <person name="Papp V."/>
            <person name="Albert L."/>
            <person name="Andreopoulos W."/>
            <person name="Angelini C."/>
            <person name="Antonin V."/>
            <person name="Barry K.W."/>
            <person name="Bougher N.L."/>
            <person name="Buchanan P."/>
            <person name="Buyck B."/>
            <person name="Bense V."/>
            <person name="Catcheside P."/>
            <person name="Chovatia M."/>
            <person name="Cooper J."/>
            <person name="Damon W."/>
            <person name="Desjardin D."/>
            <person name="Finy P."/>
            <person name="Geml J."/>
            <person name="Haridas S."/>
            <person name="Hughes K."/>
            <person name="Justo A."/>
            <person name="Karasinski D."/>
            <person name="Kautmanova I."/>
            <person name="Kiss B."/>
            <person name="Kocsube S."/>
            <person name="Kotiranta H."/>
            <person name="LaButti K.M."/>
            <person name="Lechner B.E."/>
            <person name="Liimatainen K."/>
            <person name="Lipzen A."/>
            <person name="Lukacs Z."/>
            <person name="Mihaltcheva S."/>
            <person name="Morgado L.N."/>
            <person name="Niskanen T."/>
            <person name="Noordeloos M.E."/>
            <person name="Ohm R.A."/>
            <person name="Ortiz-Santana B."/>
            <person name="Ovrebo C."/>
            <person name="Racz N."/>
            <person name="Riley R."/>
            <person name="Savchenko A."/>
            <person name="Shiryaev A."/>
            <person name="Soop K."/>
            <person name="Spirin V."/>
            <person name="Szebenyi C."/>
            <person name="Tomsovsky M."/>
            <person name="Tulloss R.E."/>
            <person name="Uehling J."/>
            <person name="Grigoriev I.V."/>
            <person name="Vagvolgyi C."/>
            <person name="Papp T."/>
            <person name="Martin F.M."/>
            <person name="Miettinen O."/>
            <person name="Hibbett D.S."/>
            <person name="Nagy L.G."/>
        </authorList>
    </citation>
    <scope>NUCLEOTIDE SEQUENCE [LARGE SCALE GENOMIC DNA]</scope>
    <source>
        <strain evidence="2 3">CBS 962.96</strain>
    </source>
</reference>
<dbReference type="GO" id="GO:0032784">
    <property type="term" value="P:regulation of DNA-templated transcription elongation"/>
    <property type="evidence" value="ECO:0007669"/>
    <property type="project" value="InterPro"/>
</dbReference>
<evidence type="ECO:0000313" key="2">
    <source>
        <dbReference type="EMBL" id="THV01540.1"/>
    </source>
</evidence>
<protein>
    <submittedName>
        <fullName evidence="2">Uncharacterized protein</fullName>
    </submittedName>
</protein>
<dbReference type="PROSITE" id="PS01108">
    <property type="entry name" value="RIBOSOMAL_L24"/>
    <property type="match status" value="1"/>
</dbReference>
<sequence>MNERVLDIWACRDDLQNNNECVTRAKAVRVSGGVIAFGHSKYNEGTNISEFGAFGADVGSACGGDKEEKEDEAGAGENVGGGEEARGEEAGEAGEFLMRVGVEGNNCGDLHRLLLERYVQRATISPLREHHDDTLSNAALRTALLSSQVGKDSFWRVKCTPGCETELVIDLMLREQEKTSNVSSPVITPTPVSETTTNNSSTRSETGPSTCTTESAEEKAFDILCHFAVDPNGSIPGTHAELQLVLGSKYTSVWDQALNAATISDPEEDPLDALKRVTDMKPHLVPCIPTANLTTPSGNILASVSDSSSSTPTLTLTQNSNAPNDSELHPRPSLRSAFSIPTVAGFIYLEADLGLRPQDSDLMDYLRGHKLVIKRQEPFHQLKPVRQTRGRAQAAFTSTPWLAKAQVWLEKVSGEEIAVLLDTRAPSIKLYSWIKITRGTYKDDVGVVVCRETSAAQRRLAVLLVPRLTSTTISSHRRSPTSDAKYKQNDAQMKKRKRQQERPSQALFHTTDLSLDEVSTLQDHHFVYKGQEYEYGLLKKYVDYNSVTPIEVAIDDNTRRLFRASGHPILQSVAFPVPTNWTFFYQEKVHVLCHEKLTQSQIDNPDLPREVRTKKAIILSVEKDRCMIQFNDYDGLGLAEEDAAEWAWNVNLRKIVYEGDGVEVVAGEHKGLQGLVIYSWEGLLQVMDIAQNIYWIDANVCRVTRVRAGGSIPWVGHLVTIFNGPYHNYQGVVTDVHPPRPQHTMLEVNILDLLVTVSVPHDHVYDTIAVEFLSVAYPLTSTQQRFRQATWDTQYAPNIKFAVYDYHERRYLQAADIVRKQPEQPWIGKRVEVSVFTAVHGIPVLWFDYCQVYDPMTGLPLELAFPLQGPQRRYWRPLISQKPIPRDRLTLPASGEESGSDFIAWKQAQERPATPPWGGEFVDPFAVPPPSAGPSTAPPPLTHWVLDRRLIGKRFYARWQPRDDVPMEKVIIEPIGNDIIHVLPGAETLIGHAQEIHDCKVGILLRTNKRPMIAVHYRINEDNKELIIGAVFKNWATSAEAYVDNVLVGPEDLAEIPKDFIHNPNEKRFAEVMTRLRREARAEEHRPRKQKKST</sequence>
<dbReference type="GO" id="GO:0006357">
    <property type="term" value="P:regulation of transcription by RNA polymerase II"/>
    <property type="evidence" value="ECO:0007669"/>
    <property type="project" value="InterPro"/>
</dbReference>
<evidence type="ECO:0000256" key="1">
    <source>
        <dbReference type="SAM" id="MobiDB-lite"/>
    </source>
</evidence>
<dbReference type="GO" id="GO:0005840">
    <property type="term" value="C:ribosome"/>
    <property type="evidence" value="ECO:0007669"/>
    <property type="project" value="InterPro"/>
</dbReference>
<feature type="compositionally biased region" description="Low complexity" evidence="1">
    <location>
        <begin position="179"/>
        <end position="206"/>
    </location>
</feature>
<dbReference type="PANTHER" id="PTHR11125">
    <property type="entry name" value="SUPPRESSOR OF TY 5"/>
    <property type="match status" value="1"/>
</dbReference>
<feature type="region of interest" description="Disordered" evidence="1">
    <location>
        <begin position="302"/>
        <end position="333"/>
    </location>
</feature>
<feature type="compositionally biased region" description="Low complexity" evidence="1">
    <location>
        <begin position="302"/>
        <end position="320"/>
    </location>
</feature>
<dbReference type="AlphaFoldDB" id="A0A4S8MFW6"/>
<dbReference type="GO" id="GO:0006412">
    <property type="term" value="P:translation"/>
    <property type="evidence" value="ECO:0007669"/>
    <property type="project" value="InterPro"/>
</dbReference>
<dbReference type="Proteomes" id="UP000297245">
    <property type="component" value="Unassembled WGS sequence"/>
</dbReference>
<dbReference type="OrthoDB" id="3048815at2759"/>
<gene>
    <name evidence="2" type="ORF">K435DRAFT_793259</name>
</gene>
<accession>A0A4S8MFW6</accession>